<reference evidence="2" key="1">
    <citation type="submission" date="2022-09" db="EMBL/GenBank/DDBJ databases">
        <authorList>
            <person name="Yuan C."/>
            <person name="Ke Z."/>
        </authorList>
    </citation>
    <scope>NUCLEOTIDE SEQUENCE</scope>
    <source>
        <strain evidence="2">LB-8</strain>
    </source>
</reference>
<keyword evidence="3" id="KW-1185">Reference proteome</keyword>
<feature type="transmembrane region" description="Helical" evidence="1">
    <location>
        <begin position="37"/>
        <end position="57"/>
    </location>
</feature>
<dbReference type="EMBL" id="JAOTIF010000022">
    <property type="protein sequence ID" value="MCU7551610.1"/>
    <property type="molecule type" value="Genomic_DNA"/>
</dbReference>
<organism evidence="2 3">
    <name type="scientific">Paraflavisolibacter caeni</name>
    <dbReference type="NCBI Taxonomy" id="2982496"/>
    <lineage>
        <taxon>Bacteria</taxon>
        <taxon>Pseudomonadati</taxon>
        <taxon>Bacteroidota</taxon>
        <taxon>Chitinophagia</taxon>
        <taxon>Chitinophagales</taxon>
        <taxon>Chitinophagaceae</taxon>
        <taxon>Paraflavisolibacter</taxon>
    </lineage>
</organism>
<evidence type="ECO:0000256" key="1">
    <source>
        <dbReference type="SAM" id="Phobius"/>
    </source>
</evidence>
<comment type="caution">
    <text evidence="2">The sequence shown here is derived from an EMBL/GenBank/DDBJ whole genome shotgun (WGS) entry which is preliminary data.</text>
</comment>
<dbReference type="RefSeq" id="WP_279299049.1">
    <property type="nucleotide sequence ID" value="NZ_JAOTIF010000022.1"/>
</dbReference>
<keyword evidence="1" id="KW-0472">Membrane</keyword>
<dbReference type="Proteomes" id="UP001155483">
    <property type="component" value="Unassembled WGS sequence"/>
</dbReference>
<keyword evidence="1" id="KW-0812">Transmembrane</keyword>
<protein>
    <submittedName>
        <fullName evidence="2">Uncharacterized protein</fullName>
    </submittedName>
</protein>
<gene>
    <name evidence="2" type="ORF">OCK74_20995</name>
</gene>
<dbReference type="AlphaFoldDB" id="A0A9X2XYL7"/>
<reference evidence="2" key="2">
    <citation type="submission" date="2023-04" db="EMBL/GenBank/DDBJ databases">
        <title>Paracnuella aquatica gen. nov., sp. nov., a member of the family Chitinophagaceae isolated from a hot spring.</title>
        <authorList>
            <person name="Wang C."/>
        </authorList>
    </citation>
    <scope>NUCLEOTIDE SEQUENCE</scope>
    <source>
        <strain evidence="2">LB-8</strain>
    </source>
</reference>
<evidence type="ECO:0000313" key="3">
    <source>
        <dbReference type="Proteomes" id="UP001155483"/>
    </source>
</evidence>
<sequence length="64" mass="6913">METNFSPGVYTLTGTVGGTLFVLLIQIGSGEILKTTVLAAIGAVVSYLVSWGLKFLVKRLKRKR</sequence>
<keyword evidence="1" id="KW-1133">Transmembrane helix</keyword>
<evidence type="ECO:0000313" key="2">
    <source>
        <dbReference type="EMBL" id="MCU7551610.1"/>
    </source>
</evidence>
<feature type="transmembrane region" description="Helical" evidence="1">
    <location>
        <begin position="7"/>
        <end position="25"/>
    </location>
</feature>
<name>A0A9X2XYL7_9BACT</name>
<proteinExistence type="predicted"/>
<accession>A0A9X2XYL7</accession>